<evidence type="ECO:0000256" key="1">
    <source>
        <dbReference type="ARBA" id="ARBA00022490"/>
    </source>
</evidence>
<dbReference type="PANTHER" id="PTHR37299">
    <property type="entry name" value="TRANSCRIPTIONAL REGULATOR-RELATED"/>
    <property type="match status" value="1"/>
</dbReference>
<evidence type="ECO:0000259" key="4">
    <source>
        <dbReference type="PROSITE" id="PS50930"/>
    </source>
</evidence>
<dbReference type="InterPro" id="IPR007492">
    <property type="entry name" value="LytTR_DNA-bd_dom"/>
</dbReference>
<evidence type="ECO:0000256" key="3">
    <source>
        <dbReference type="ARBA" id="ARBA00023159"/>
    </source>
</evidence>
<sequence length="251" mass="30067">MIEIIICEKQKRRREWLEKWIPRLILIEKFEMKIVLSVNEGSEVITYIQKNPLKPRLIFWGIEENEDVHSLEAAIAVRQLDDGFSKLVFLASNPCFLRKSYDYKLEAMDFITETEKERLKKRVHECIRVANQRFKQINLFRGTVQLIEKHQIRTVDLSEILYLESSDIPHKIVIHRATEYFEIYGTLRDFEKEFEILCRCHQSFLVNLNHIKQVSIKDRLVRMSNEDICLVSVRGMKQLKLKLIERNIKYK</sequence>
<keyword evidence="3" id="KW-0010">Activator</keyword>
<dbReference type="AlphaFoldDB" id="A0A7H0FNJ9"/>
<reference evidence="5 6" key="1">
    <citation type="submission" date="2020-08" db="EMBL/GenBank/DDBJ databases">
        <title>Enterococcus faecalis SF28073 genome assembly.</title>
        <authorList>
            <person name="Duerkop B.A."/>
            <person name="Johnson C.N."/>
        </authorList>
    </citation>
    <scope>NUCLEOTIDE SEQUENCE [LARGE SCALE GENOMIC DNA]</scope>
    <source>
        <strain evidence="5 6">SF28073</strain>
    </source>
</reference>
<gene>
    <name evidence="5" type="ORF">H9Q64_14310</name>
</gene>
<dbReference type="SMART" id="SM00850">
    <property type="entry name" value="LytTR"/>
    <property type="match status" value="1"/>
</dbReference>
<organism evidence="5 6">
    <name type="scientific">Enterococcus faecalis</name>
    <name type="common">Streptococcus faecalis</name>
    <dbReference type="NCBI Taxonomy" id="1351"/>
    <lineage>
        <taxon>Bacteria</taxon>
        <taxon>Bacillati</taxon>
        <taxon>Bacillota</taxon>
        <taxon>Bacilli</taxon>
        <taxon>Lactobacillales</taxon>
        <taxon>Enterococcaceae</taxon>
        <taxon>Enterococcus</taxon>
    </lineage>
</organism>
<evidence type="ECO:0000313" key="6">
    <source>
        <dbReference type="Proteomes" id="UP000516122"/>
    </source>
</evidence>
<dbReference type="Pfam" id="PF04397">
    <property type="entry name" value="LytTR"/>
    <property type="match status" value="1"/>
</dbReference>
<dbReference type="Proteomes" id="UP000516122">
    <property type="component" value="Chromosome"/>
</dbReference>
<dbReference type="EMBL" id="CP060804">
    <property type="protein sequence ID" value="QNP37615.1"/>
    <property type="molecule type" value="Genomic_DNA"/>
</dbReference>
<accession>A0A7H0FNJ9</accession>
<feature type="domain" description="HTH LytTR-type" evidence="4">
    <location>
        <begin position="149"/>
        <end position="245"/>
    </location>
</feature>
<protein>
    <submittedName>
        <fullName evidence="5">Response regulator transcription factor</fullName>
    </submittedName>
</protein>
<proteinExistence type="predicted"/>
<name>A0A7H0FNJ9_ENTFL</name>
<dbReference type="PROSITE" id="PS50930">
    <property type="entry name" value="HTH_LYTTR"/>
    <property type="match status" value="1"/>
</dbReference>
<evidence type="ECO:0000313" key="5">
    <source>
        <dbReference type="EMBL" id="QNP37615.1"/>
    </source>
</evidence>
<dbReference type="PANTHER" id="PTHR37299:SF3">
    <property type="entry name" value="STAGE 0 SPORULATION PROTEIN A HOMOLOG"/>
    <property type="match status" value="1"/>
</dbReference>
<dbReference type="Gene3D" id="2.40.50.1020">
    <property type="entry name" value="LytTr DNA-binding domain"/>
    <property type="match status" value="1"/>
</dbReference>
<keyword evidence="1" id="KW-0963">Cytoplasm</keyword>
<evidence type="ECO:0000256" key="2">
    <source>
        <dbReference type="ARBA" id="ARBA00023012"/>
    </source>
</evidence>
<dbReference type="InterPro" id="IPR046947">
    <property type="entry name" value="LytR-like"/>
</dbReference>
<dbReference type="RefSeq" id="WP_002383243.1">
    <property type="nucleotide sequence ID" value="NZ_CABHGG010000002.1"/>
</dbReference>
<dbReference type="GO" id="GO:0000156">
    <property type="term" value="F:phosphorelay response regulator activity"/>
    <property type="evidence" value="ECO:0007669"/>
    <property type="project" value="InterPro"/>
</dbReference>
<keyword evidence="2" id="KW-0902">Two-component regulatory system</keyword>
<dbReference type="Gene3D" id="3.40.50.2300">
    <property type="match status" value="1"/>
</dbReference>
<dbReference type="GO" id="GO:0003677">
    <property type="term" value="F:DNA binding"/>
    <property type="evidence" value="ECO:0007669"/>
    <property type="project" value="InterPro"/>
</dbReference>